<feature type="transmembrane region" description="Helical" evidence="10">
    <location>
        <begin position="76"/>
        <end position="100"/>
    </location>
</feature>
<keyword evidence="3" id="KW-1003">Cell membrane</keyword>
<dbReference type="Pfam" id="PF02386">
    <property type="entry name" value="TrkH"/>
    <property type="match status" value="1"/>
</dbReference>
<dbReference type="AlphaFoldDB" id="A0A0C1RB42"/>
<protein>
    <submittedName>
        <fullName evidence="11">Potassium uptake, TrkH family protein</fullName>
    </submittedName>
</protein>
<accession>A0A0C1RB42</accession>
<evidence type="ECO:0000256" key="5">
    <source>
        <dbReference type="ARBA" id="ARBA00022692"/>
    </source>
</evidence>
<evidence type="ECO:0000256" key="9">
    <source>
        <dbReference type="ARBA" id="ARBA00023136"/>
    </source>
</evidence>
<reference evidence="11 12" key="1">
    <citation type="journal article" date="2015" name="Infect. Genet. Evol.">
        <title>Genomic sequences of six botulinum neurotoxin-producing strains representing three clostridial species illustrate the mobility and diversity of botulinum neurotoxin genes.</title>
        <authorList>
            <person name="Smith T.J."/>
            <person name="Hill K.K."/>
            <person name="Xie G."/>
            <person name="Foley B.T."/>
            <person name="Williamson C.H."/>
            <person name="Foster J.T."/>
            <person name="Johnson S.L."/>
            <person name="Chertkov O."/>
            <person name="Teshima H."/>
            <person name="Gibbons H.S."/>
            <person name="Johnsky L.A."/>
            <person name="Karavis M.A."/>
            <person name="Smith L.A."/>
        </authorList>
    </citation>
    <scope>NUCLEOTIDE SEQUENCE [LARGE SCALE GENOMIC DNA]</scope>
    <source>
        <strain evidence="11 12">CDC 2741</strain>
    </source>
</reference>
<keyword evidence="12" id="KW-1185">Reference proteome</keyword>
<dbReference type="RefSeq" id="WP_039631681.1">
    <property type="nucleotide sequence ID" value="NZ_AYSO01000014.1"/>
</dbReference>
<dbReference type="InterPro" id="IPR004772">
    <property type="entry name" value="TrkH"/>
</dbReference>
<evidence type="ECO:0000256" key="8">
    <source>
        <dbReference type="ARBA" id="ARBA00023065"/>
    </source>
</evidence>
<dbReference type="Proteomes" id="UP000031366">
    <property type="component" value="Unassembled WGS sequence"/>
</dbReference>
<feature type="transmembrane region" description="Helical" evidence="10">
    <location>
        <begin position="127"/>
        <end position="147"/>
    </location>
</feature>
<keyword evidence="8" id="KW-0406">Ion transport</keyword>
<dbReference type="PANTHER" id="PTHR32024:SF1">
    <property type="entry name" value="KTR SYSTEM POTASSIUM UPTAKE PROTEIN B"/>
    <property type="match status" value="1"/>
</dbReference>
<keyword evidence="6" id="KW-0630">Potassium</keyword>
<dbReference type="EMBL" id="AYSO01000014">
    <property type="protein sequence ID" value="KIE47641.1"/>
    <property type="molecule type" value="Genomic_DNA"/>
</dbReference>
<dbReference type="GO" id="GO:0005886">
    <property type="term" value="C:plasma membrane"/>
    <property type="evidence" value="ECO:0007669"/>
    <property type="project" value="UniProtKB-SubCell"/>
</dbReference>
<evidence type="ECO:0000313" key="11">
    <source>
        <dbReference type="EMBL" id="KIE47641.1"/>
    </source>
</evidence>
<feature type="transmembrane region" description="Helical" evidence="10">
    <location>
        <begin position="45"/>
        <end position="64"/>
    </location>
</feature>
<dbReference type="PANTHER" id="PTHR32024">
    <property type="entry name" value="TRK SYSTEM POTASSIUM UPTAKE PROTEIN TRKG-RELATED"/>
    <property type="match status" value="1"/>
</dbReference>
<evidence type="ECO:0000256" key="2">
    <source>
        <dbReference type="ARBA" id="ARBA00022448"/>
    </source>
</evidence>
<evidence type="ECO:0000256" key="4">
    <source>
        <dbReference type="ARBA" id="ARBA00022538"/>
    </source>
</evidence>
<keyword evidence="7 10" id="KW-1133">Transmembrane helix</keyword>
<name>A0A0C1RB42_9CLOT</name>
<feature type="transmembrane region" description="Helical" evidence="10">
    <location>
        <begin position="192"/>
        <end position="212"/>
    </location>
</feature>
<proteinExistence type="predicted"/>
<evidence type="ECO:0000256" key="7">
    <source>
        <dbReference type="ARBA" id="ARBA00022989"/>
    </source>
</evidence>
<feature type="transmembrane region" description="Helical" evidence="10">
    <location>
        <begin position="351"/>
        <end position="371"/>
    </location>
</feature>
<gene>
    <name evidence="11" type="ORF">U732_2856</name>
</gene>
<keyword evidence="9 10" id="KW-0472">Membrane</keyword>
<feature type="transmembrane region" description="Helical" evidence="10">
    <location>
        <begin position="410"/>
        <end position="432"/>
    </location>
</feature>
<comment type="subcellular location">
    <subcellularLocation>
        <location evidence="1">Cell membrane</location>
        <topology evidence="1">Multi-pass membrane protein</topology>
    </subcellularLocation>
</comment>
<keyword evidence="2" id="KW-0813">Transport</keyword>
<dbReference type="InterPro" id="IPR003445">
    <property type="entry name" value="Cat_transpt"/>
</dbReference>
<evidence type="ECO:0000256" key="10">
    <source>
        <dbReference type="SAM" id="Phobius"/>
    </source>
</evidence>
<keyword evidence="5 10" id="KW-0812">Transmembrane</keyword>
<evidence type="ECO:0000313" key="12">
    <source>
        <dbReference type="Proteomes" id="UP000031366"/>
    </source>
</evidence>
<feature type="transmembrane region" description="Helical" evidence="10">
    <location>
        <begin position="232"/>
        <end position="251"/>
    </location>
</feature>
<keyword evidence="4" id="KW-0633">Potassium transport</keyword>
<comment type="caution">
    <text evidence="11">The sequence shown here is derived from an EMBL/GenBank/DDBJ whole genome shotgun (WGS) entry which is preliminary data.</text>
</comment>
<dbReference type="GO" id="GO:0015379">
    <property type="term" value="F:potassium:chloride symporter activity"/>
    <property type="evidence" value="ECO:0007669"/>
    <property type="project" value="InterPro"/>
</dbReference>
<dbReference type="OrthoDB" id="9810952at2"/>
<sequence>MKDILKKRQFTPMQILAIGYAVIIFLGAMLLALPISTNARVYTPFLDCIFTSTSAVCVTGLITVDTGTHWSYFGKTVIMMLIQIGGLGFMSFATMLSLIIGKRITLKERLVMQEAMNSTSLQGIVKLAKYILIFTFSIEGLGALLLSTQFIPEFGFSKGIFYSIFHSVSAFCNAGFDLMGNFNSLINYNGNVVIISTISALIVTGGLGFYVWNEIYNYKNIKKLSLHSKLVISMTIALIIGGAILFFLFEFSNEATMKGMSFKDRILASIFASVSPRTAGFNSISLADMTIPSIFLTIILMFIGGSPGSTAGGLKTTTAGILYMTVKSVIKGREDTEIFKKKVSKDTVYKAFSVMIIALGLVITVTILLSITEHQTGVPFEYYIFEATSAFGTVGSTLGLTQKLSAIGKIIVALTMYAGRLGPLTLVLAISINRRKKALAIKYPEDKILVG</sequence>
<dbReference type="NCBIfam" id="TIGR00933">
    <property type="entry name" value="2a38"/>
    <property type="match status" value="1"/>
</dbReference>
<organism evidence="11 12">
    <name type="scientific">Clostridium argentinense CDC 2741</name>
    <dbReference type="NCBI Taxonomy" id="1418104"/>
    <lineage>
        <taxon>Bacteria</taxon>
        <taxon>Bacillati</taxon>
        <taxon>Bacillota</taxon>
        <taxon>Clostridia</taxon>
        <taxon>Eubacteriales</taxon>
        <taxon>Clostridiaceae</taxon>
        <taxon>Clostridium</taxon>
    </lineage>
</organism>
<evidence type="ECO:0000256" key="3">
    <source>
        <dbReference type="ARBA" id="ARBA00022475"/>
    </source>
</evidence>
<feature type="transmembrane region" description="Helical" evidence="10">
    <location>
        <begin position="12"/>
        <end position="33"/>
    </location>
</feature>
<evidence type="ECO:0000256" key="6">
    <source>
        <dbReference type="ARBA" id="ARBA00022958"/>
    </source>
</evidence>
<evidence type="ECO:0000256" key="1">
    <source>
        <dbReference type="ARBA" id="ARBA00004651"/>
    </source>
</evidence>
<dbReference type="STRING" id="29341.RSJ17_07990"/>
<feature type="transmembrane region" description="Helical" evidence="10">
    <location>
        <begin position="286"/>
        <end position="305"/>
    </location>
</feature>